<gene>
    <name evidence="1" type="ORF">DT603_08285</name>
</gene>
<accession>A0ABX0ABA3</accession>
<dbReference type="Proteomes" id="UP001429354">
    <property type="component" value="Unassembled WGS sequence"/>
</dbReference>
<protein>
    <submittedName>
        <fullName evidence="1">Uncharacterized protein</fullName>
    </submittedName>
</protein>
<keyword evidence="2" id="KW-1185">Reference proteome</keyword>
<reference evidence="1 2" key="1">
    <citation type="submission" date="2018-07" db="EMBL/GenBank/DDBJ databases">
        <title>Whole genome Sequencing of Pseudoxanthomonas gei KCTC 32298 (T).</title>
        <authorList>
            <person name="Kumar S."/>
            <person name="Bansal K."/>
            <person name="Kaur A."/>
            <person name="Patil P."/>
            <person name="Sharma S."/>
            <person name="Patil P.B."/>
        </authorList>
    </citation>
    <scope>NUCLEOTIDE SEQUENCE [LARGE SCALE GENOMIC DNA]</scope>
    <source>
        <strain evidence="1 2">KCTC 32298</strain>
    </source>
</reference>
<dbReference type="EMBL" id="QOVG01000004">
    <property type="protein sequence ID" value="NDK38834.1"/>
    <property type="molecule type" value="Genomic_DNA"/>
</dbReference>
<evidence type="ECO:0000313" key="1">
    <source>
        <dbReference type="EMBL" id="NDK38834.1"/>
    </source>
</evidence>
<organism evidence="1 2">
    <name type="scientific">Pseudoxanthomonas gei</name>
    <dbReference type="NCBI Taxonomy" id="1383030"/>
    <lineage>
        <taxon>Bacteria</taxon>
        <taxon>Pseudomonadati</taxon>
        <taxon>Pseudomonadota</taxon>
        <taxon>Gammaproteobacteria</taxon>
        <taxon>Lysobacterales</taxon>
        <taxon>Lysobacteraceae</taxon>
        <taxon>Pseudoxanthomonas</taxon>
    </lineage>
</organism>
<sequence>MRHDCLQAVVLSRLLAADELDAALEAGLMAFVPCPACDAGAAAELQEAQRKIADAWAARDRYRARNTRLERLESEREARRARSQVATRTALPAAVTAVLERAKARAAERGAK</sequence>
<comment type="caution">
    <text evidence="1">The sequence shown here is derived from an EMBL/GenBank/DDBJ whole genome shotgun (WGS) entry which is preliminary data.</text>
</comment>
<evidence type="ECO:0000313" key="2">
    <source>
        <dbReference type="Proteomes" id="UP001429354"/>
    </source>
</evidence>
<name>A0ABX0ABA3_9GAMM</name>
<proteinExistence type="predicted"/>